<accession>A0A016QKQ1</accession>
<evidence type="ECO:0000313" key="2">
    <source>
        <dbReference type="EMBL" id="EYB66623.1"/>
    </source>
</evidence>
<proteinExistence type="predicted"/>
<protein>
    <submittedName>
        <fullName evidence="2">Uncharacterized protein</fullName>
    </submittedName>
</protein>
<dbReference type="InterPro" id="IPR011044">
    <property type="entry name" value="Quino_amine_DH_bsu"/>
</dbReference>
<evidence type="ECO:0000256" key="1">
    <source>
        <dbReference type="SAM" id="SignalP"/>
    </source>
</evidence>
<name>A0A016QKQ1_9DEIO</name>
<keyword evidence="3" id="KW-1185">Reference proteome</keyword>
<dbReference type="Proteomes" id="UP000020492">
    <property type="component" value="Unassembled WGS sequence"/>
</dbReference>
<feature type="chain" id="PRO_5001485473" evidence="1">
    <location>
        <begin position="22"/>
        <end position="713"/>
    </location>
</feature>
<dbReference type="SUPFAM" id="SSF50969">
    <property type="entry name" value="YVTN repeat-like/Quinoprotein amine dehydrogenase"/>
    <property type="match status" value="1"/>
</dbReference>
<sequence length="713" mass="73200">MFMKRLHLPGAMLGLTVLLTACPGPTLPSTPTLTVKLEGLPSAPVTVTNTTTQTQVFSGMLAVSKTFSDLKAGDVFRVEGGAVNGFTAPAAQTVTLEAGKTVTLAYTAASPSGTPLDPARFSGKLSGWTYGALTPDLYSLGSESLQPLTGSRVAADGTVSVTLPQPAQTFSLLGGCTFSGTSSVPDVAIDLAEVVLLSAQGDVLGSLTQAQDGGKLLTRLYSATEARFSGTAQCSSSTLNLDLTLKAGWNAVVLSRSGNQTTLTSIPPGTPVSLRFVQADRQAEFQFADPSALTLRAGQPVTREVTVYQDGGLSGQVSLSTDLPGVVVTPGTLTLPSLGAQSLGTPSLGTQRPGKAPLLRALGRMGAQAVTTTLTFSLDDSAATYSGPLNLLARQGGQTVGGASLYADIRVPSVQVGVNGPYGTTTLSGYQGAVLKVPLSLTPQDGLTGSVTVTLNGLPAELSVSPVTVPLTANATTHIELPVQVAPGAALGEVRAQVGGGKVSPTPLTLQIKPARTLLDVQASPSSLTPAAQGVWIMAAYQRATTGTATPQITFRRYLDGQAAAEVTLNDVYGELLRVPGGGAYAISAGYAGPATAIYHLKDDGSVTRLNTARPVSGPNMLYGAVDAQGRLWYTGIASEGAGYTSYGLYCWDPATGESRLIDSQNAPSGSVSSRDFITSGNGRYLFYKGGYNSKPLLIDTETSAITPLGRRS</sequence>
<reference evidence="2 3" key="1">
    <citation type="submission" date="2014-03" db="EMBL/GenBank/DDBJ databases">
        <title>Draft genome sequence of Deinococcus phoenicis 1P10ME.</title>
        <authorList>
            <person name="Stepanov V.G."/>
            <person name="Vaishampayan P."/>
            <person name="Venkateswaran K."/>
            <person name="Fox G.E."/>
        </authorList>
    </citation>
    <scope>NUCLEOTIDE SEQUENCE [LARGE SCALE GENOMIC DNA]</scope>
    <source>
        <strain evidence="2 3">1P10ME</strain>
    </source>
</reference>
<dbReference type="EMBL" id="JHAC01000070">
    <property type="protein sequence ID" value="EYB66623.1"/>
    <property type="molecule type" value="Genomic_DNA"/>
</dbReference>
<feature type="signal peptide" evidence="1">
    <location>
        <begin position="1"/>
        <end position="21"/>
    </location>
</feature>
<gene>
    <name evidence="2" type="ORF">DEIPH_ctg079orf0001</name>
</gene>
<dbReference type="AlphaFoldDB" id="A0A016QKQ1"/>
<comment type="caution">
    <text evidence="2">The sequence shown here is derived from an EMBL/GenBank/DDBJ whole genome shotgun (WGS) entry which is preliminary data.</text>
</comment>
<evidence type="ECO:0000313" key="3">
    <source>
        <dbReference type="Proteomes" id="UP000020492"/>
    </source>
</evidence>
<organism evidence="2 3">
    <name type="scientific">Deinococcus phoenicis</name>
    <dbReference type="NCBI Taxonomy" id="1476583"/>
    <lineage>
        <taxon>Bacteria</taxon>
        <taxon>Thermotogati</taxon>
        <taxon>Deinococcota</taxon>
        <taxon>Deinococci</taxon>
        <taxon>Deinococcales</taxon>
        <taxon>Deinococcaceae</taxon>
        <taxon>Deinococcus</taxon>
    </lineage>
</organism>
<dbReference type="PATRIC" id="fig|1476583.3.peg.3253"/>
<keyword evidence="1" id="KW-0732">Signal</keyword>
<dbReference type="PROSITE" id="PS51257">
    <property type="entry name" value="PROKAR_LIPOPROTEIN"/>
    <property type="match status" value="1"/>
</dbReference>